<dbReference type="Proteomes" id="UP000681967">
    <property type="component" value="Unassembled WGS sequence"/>
</dbReference>
<dbReference type="InterPro" id="IPR036396">
    <property type="entry name" value="Cyt_P450_sf"/>
</dbReference>
<dbReference type="EMBL" id="CAJOBJ010171786">
    <property type="protein sequence ID" value="CAF4885730.1"/>
    <property type="molecule type" value="Genomic_DNA"/>
</dbReference>
<evidence type="ECO:0000313" key="3">
    <source>
        <dbReference type="EMBL" id="CAF4885730.1"/>
    </source>
</evidence>
<sequence>MTHDNVLGACQEEVDRILPNGKLPTNDNLTDLVICEAIINETLRLYPPAPV</sequence>
<organism evidence="2 4">
    <name type="scientific">Rotaria magnacalcarata</name>
    <dbReference type="NCBI Taxonomy" id="392030"/>
    <lineage>
        <taxon>Eukaryota</taxon>
        <taxon>Metazoa</taxon>
        <taxon>Spiralia</taxon>
        <taxon>Gnathifera</taxon>
        <taxon>Rotifera</taxon>
        <taxon>Eurotatoria</taxon>
        <taxon>Bdelloidea</taxon>
        <taxon>Philodinida</taxon>
        <taxon>Philodinidae</taxon>
        <taxon>Rotaria</taxon>
    </lineage>
</organism>
<evidence type="ECO:0000313" key="4">
    <source>
        <dbReference type="Proteomes" id="UP000681967"/>
    </source>
</evidence>
<protein>
    <submittedName>
        <fullName evidence="2">Uncharacterized protein</fullName>
    </submittedName>
</protein>
<dbReference type="Gene3D" id="1.10.630.10">
    <property type="entry name" value="Cytochrome P450"/>
    <property type="match status" value="1"/>
</dbReference>
<dbReference type="GO" id="GO:0020037">
    <property type="term" value="F:heme binding"/>
    <property type="evidence" value="ECO:0007669"/>
    <property type="project" value="InterPro"/>
</dbReference>
<dbReference type="GO" id="GO:0016705">
    <property type="term" value="F:oxidoreductase activity, acting on paired donors, with incorporation or reduction of molecular oxygen"/>
    <property type="evidence" value="ECO:0007669"/>
    <property type="project" value="InterPro"/>
</dbReference>
<dbReference type="SUPFAM" id="SSF48264">
    <property type="entry name" value="Cytochrome P450"/>
    <property type="match status" value="1"/>
</dbReference>
<feature type="non-terminal residue" evidence="2">
    <location>
        <position position="51"/>
    </location>
</feature>
<dbReference type="GO" id="GO:0004497">
    <property type="term" value="F:monooxygenase activity"/>
    <property type="evidence" value="ECO:0007669"/>
    <property type="project" value="InterPro"/>
</dbReference>
<dbReference type="Proteomes" id="UP000681720">
    <property type="component" value="Unassembled WGS sequence"/>
</dbReference>
<dbReference type="Pfam" id="PF00067">
    <property type="entry name" value="p450"/>
    <property type="match status" value="1"/>
</dbReference>
<gene>
    <name evidence="2" type="ORF">BYL167_LOCUS33969</name>
    <name evidence="3" type="ORF">GIL414_LOCUS51077</name>
</gene>
<dbReference type="AlphaFoldDB" id="A0A8S2WPX9"/>
<comment type="similarity">
    <text evidence="1">Belongs to the cytochrome P450 family.</text>
</comment>
<comment type="caution">
    <text evidence="2">The sequence shown here is derived from an EMBL/GenBank/DDBJ whole genome shotgun (WGS) entry which is preliminary data.</text>
</comment>
<dbReference type="EMBL" id="CAJOBH010067520">
    <property type="protein sequence ID" value="CAF4455758.1"/>
    <property type="molecule type" value="Genomic_DNA"/>
</dbReference>
<accession>A0A8S2WPX9</accession>
<name>A0A8S2WPX9_9BILA</name>
<evidence type="ECO:0000313" key="2">
    <source>
        <dbReference type="EMBL" id="CAF4455758.1"/>
    </source>
</evidence>
<proteinExistence type="inferred from homology"/>
<dbReference type="InterPro" id="IPR001128">
    <property type="entry name" value="Cyt_P450"/>
</dbReference>
<evidence type="ECO:0000256" key="1">
    <source>
        <dbReference type="ARBA" id="ARBA00010617"/>
    </source>
</evidence>
<reference evidence="2" key="1">
    <citation type="submission" date="2021-02" db="EMBL/GenBank/DDBJ databases">
        <authorList>
            <person name="Nowell W R."/>
        </authorList>
    </citation>
    <scope>NUCLEOTIDE SEQUENCE</scope>
</reference>
<dbReference type="GO" id="GO:0005506">
    <property type="term" value="F:iron ion binding"/>
    <property type="evidence" value="ECO:0007669"/>
    <property type="project" value="InterPro"/>
</dbReference>